<keyword evidence="7" id="KW-0256">Endoplasmic reticulum</keyword>
<dbReference type="Pfam" id="PF04188">
    <property type="entry name" value="Mannosyl_trans2"/>
    <property type="match status" value="1"/>
</dbReference>
<proteinExistence type="predicted"/>
<protein>
    <recommendedName>
        <fullName evidence="12">Glycosyltransferase RgtA/B/C/D-like domain-containing protein</fullName>
    </recommendedName>
</protein>
<evidence type="ECO:0000256" key="10">
    <source>
        <dbReference type="SAM" id="Phobius"/>
    </source>
</evidence>
<dbReference type="EMBL" id="DSUH01000308">
    <property type="protein sequence ID" value="HGU33839.1"/>
    <property type="molecule type" value="Genomic_DNA"/>
</dbReference>
<name>A0A7C4RTR3_9BACT</name>
<feature type="transmembrane region" description="Helical" evidence="10">
    <location>
        <begin position="234"/>
        <end position="253"/>
    </location>
</feature>
<keyword evidence="4" id="KW-0328">Glycosyltransferase</keyword>
<evidence type="ECO:0000256" key="7">
    <source>
        <dbReference type="ARBA" id="ARBA00022824"/>
    </source>
</evidence>
<comment type="subcellular location">
    <subcellularLocation>
        <location evidence="1">Endoplasmic reticulum membrane</location>
        <topology evidence="1">Multi-pass membrane protein</topology>
    </subcellularLocation>
</comment>
<keyword evidence="5" id="KW-0808">Transferase</keyword>
<keyword evidence="9 10" id="KW-0472">Membrane</keyword>
<dbReference type="AlphaFoldDB" id="A0A7C4RTR3"/>
<evidence type="ECO:0000256" key="6">
    <source>
        <dbReference type="ARBA" id="ARBA00022692"/>
    </source>
</evidence>
<dbReference type="GO" id="GO:0031501">
    <property type="term" value="C:mannosyltransferase complex"/>
    <property type="evidence" value="ECO:0007669"/>
    <property type="project" value="TreeGrafter"/>
</dbReference>
<evidence type="ECO:0000256" key="5">
    <source>
        <dbReference type="ARBA" id="ARBA00022679"/>
    </source>
</evidence>
<evidence type="ECO:0008006" key="12">
    <source>
        <dbReference type="Google" id="ProtNLM"/>
    </source>
</evidence>
<dbReference type="InterPro" id="IPR007315">
    <property type="entry name" value="PIG-V/Gpi18"/>
</dbReference>
<evidence type="ECO:0000256" key="9">
    <source>
        <dbReference type="ARBA" id="ARBA00023136"/>
    </source>
</evidence>
<reference evidence="11" key="1">
    <citation type="journal article" date="2020" name="mSystems">
        <title>Genome- and Community-Level Interaction Insights into Carbon Utilization and Element Cycling Functions of Hydrothermarchaeota in Hydrothermal Sediment.</title>
        <authorList>
            <person name="Zhou Z."/>
            <person name="Liu Y."/>
            <person name="Xu W."/>
            <person name="Pan J."/>
            <person name="Luo Z.H."/>
            <person name="Li M."/>
        </authorList>
    </citation>
    <scope>NUCLEOTIDE SEQUENCE [LARGE SCALE GENOMIC DNA]</scope>
    <source>
        <strain evidence="11">SpSt-477</strain>
    </source>
</reference>
<feature type="transmembrane region" description="Helical" evidence="10">
    <location>
        <begin position="119"/>
        <end position="139"/>
    </location>
</feature>
<keyword evidence="3" id="KW-0337">GPI-anchor biosynthesis</keyword>
<dbReference type="PANTHER" id="PTHR12468">
    <property type="entry name" value="GPI MANNOSYLTRANSFERASE 2"/>
    <property type="match status" value="1"/>
</dbReference>
<evidence type="ECO:0000256" key="3">
    <source>
        <dbReference type="ARBA" id="ARBA00022502"/>
    </source>
</evidence>
<dbReference type="UniPathway" id="UPA00196"/>
<evidence type="ECO:0000256" key="4">
    <source>
        <dbReference type="ARBA" id="ARBA00022676"/>
    </source>
</evidence>
<feature type="transmembrane region" description="Helical" evidence="10">
    <location>
        <begin position="21"/>
        <end position="40"/>
    </location>
</feature>
<feature type="transmembrane region" description="Helical" evidence="10">
    <location>
        <begin position="291"/>
        <end position="310"/>
    </location>
</feature>
<dbReference type="GO" id="GO:0004376">
    <property type="term" value="F:GPI mannosyltransferase activity"/>
    <property type="evidence" value="ECO:0007669"/>
    <property type="project" value="InterPro"/>
</dbReference>
<gene>
    <name evidence="11" type="ORF">ENS29_13465</name>
</gene>
<feature type="transmembrane region" description="Helical" evidence="10">
    <location>
        <begin position="151"/>
        <end position="171"/>
    </location>
</feature>
<organism evidence="11">
    <name type="scientific">Desulfatirhabdium butyrativorans</name>
    <dbReference type="NCBI Taxonomy" id="340467"/>
    <lineage>
        <taxon>Bacteria</taxon>
        <taxon>Pseudomonadati</taxon>
        <taxon>Thermodesulfobacteriota</taxon>
        <taxon>Desulfobacteria</taxon>
        <taxon>Desulfobacterales</taxon>
        <taxon>Desulfatirhabdiaceae</taxon>
        <taxon>Desulfatirhabdium</taxon>
    </lineage>
</organism>
<evidence type="ECO:0000313" key="11">
    <source>
        <dbReference type="EMBL" id="HGU33839.1"/>
    </source>
</evidence>
<evidence type="ECO:0000256" key="2">
    <source>
        <dbReference type="ARBA" id="ARBA00004687"/>
    </source>
</evidence>
<evidence type="ECO:0000256" key="8">
    <source>
        <dbReference type="ARBA" id="ARBA00022989"/>
    </source>
</evidence>
<dbReference type="GO" id="GO:0006506">
    <property type="term" value="P:GPI anchor biosynthetic process"/>
    <property type="evidence" value="ECO:0007669"/>
    <property type="project" value="UniProtKB-UniPathway"/>
</dbReference>
<sequence length="384" mass="43744">MVSREDSFMLYASEKQQILRNILLVCIWLIVVNGYALLALNRLNVTPDSAFPWINPKIFKTEHKWNLIKLHAKWDSYWFLDVAKNGYYMRGENEFANVVFFPLYPLGVRLVGLLTGGNLILAGWILSSLCLLASVVLLTRLVQRFHPNIDPLWPTIFLLIFPTAFFLNAVYSEAMFLMFSIAMFYFAIQRRFWMAACCAALASATRMAGVFLFFPLFVEFIQANGWRALFTRSVLPLGIAPAGALAFFLYHYVKFGDFLLYLKVERWWGRDFSGDIDDLDQIVTHSGITNWILEWGFTIFGFAAAIAVLWKLRRSYGIYMIVSMAIAFASGGTFGIGRYCMVLFPTYLLAASIESIPAKSAWVLTSSLFLALNTLLFVNTYWAG</sequence>
<keyword evidence="6 10" id="KW-0812">Transmembrane</keyword>
<dbReference type="GO" id="GO:0000009">
    <property type="term" value="F:alpha-1,6-mannosyltransferase activity"/>
    <property type="evidence" value="ECO:0007669"/>
    <property type="project" value="InterPro"/>
</dbReference>
<feature type="transmembrane region" description="Helical" evidence="10">
    <location>
        <begin position="361"/>
        <end position="382"/>
    </location>
</feature>
<keyword evidence="8 10" id="KW-1133">Transmembrane helix</keyword>
<comment type="pathway">
    <text evidence="2">Glycolipid biosynthesis; glycosylphosphatidylinositol-anchor biosynthesis.</text>
</comment>
<feature type="transmembrane region" description="Helical" evidence="10">
    <location>
        <begin position="316"/>
        <end position="349"/>
    </location>
</feature>
<evidence type="ECO:0000256" key="1">
    <source>
        <dbReference type="ARBA" id="ARBA00004477"/>
    </source>
</evidence>
<comment type="caution">
    <text evidence="11">The sequence shown here is derived from an EMBL/GenBank/DDBJ whole genome shotgun (WGS) entry which is preliminary data.</text>
</comment>
<dbReference type="GO" id="GO:0016020">
    <property type="term" value="C:membrane"/>
    <property type="evidence" value="ECO:0007669"/>
    <property type="project" value="GOC"/>
</dbReference>
<feature type="transmembrane region" description="Helical" evidence="10">
    <location>
        <begin position="192"/>
        <end position="214"/>
    </location>
</feature>
<accession>A0A7C4RTR3</accession>
<dbReference type="PANTHER" id="PTHR12468:SF2">
    <property type="entry name" value="GPI MANNOSYLTRANSFERASE 2"/>
    <property type="match status" value="1"/>
</dbReference>